<evidence type="ECO:0000256" key="8">
    <source>
        <dbReference type="PIRSR" id="PIRSR000706-1"/>
    </source>
</evidence>
<evidence type="ECO:0000313" key="12">
    <source>
        <dbReference type="EMBL" id="GEK80374.1"/>
    </source>
</evidence>
<evidence type="ECO:0000256" key="10">
    <source>
        <dbReference type="SAM" id="MobiDB-lite"/>
    </source>
</evidence>
<dbReference type="GO" id="GO:0046677">
    <property type="term" value="P:response to antibiotic"/>
    <property type="evidence" value="ECO:0007669"/>
    <property type="project" value="UniProtKB-KW"/>
</dbReference>
<evidence type="ECO:0000256" key="6">
    <source>
        <dbReference type="ARBA" id="ARBA00023251"/>
    </source>
</evidence>
<dbReference type="GO" id="GO:0016773">
    <property type="term" value="F:phosphotransferase activity, alcohol group as acceptor"/>
    <property type="evidence" value="ECO:0007669"/>
    <property type="project" value="InterPro"/>
</dbReference>
<dbReference type="PANTHER" id="PTHR21310:SF41">
    <property type="entry name" value="3'-PHOSPHOTRANSFERASE, PUTATIVE-RELATED"/>
    <property type="match status" value="1"/>
</dbReference>
<keyword evidence="9" id="KW-0460">Magnesium</keyword>
<feature type="binding site" evidence="9">
    <location>
        <position position="197"/>
    </location>
    <ligand>
        <name>Mg(2+)</name>
        <dbReference type="ChEBI" id="CHEBI:18420"/>
    </ligand>
</feature>
<keyword evidence="3 7" id="KW-0547">Nucleotide-binding</keyword>
<keyword evidence="13" id="KW-1185">Reference proteome</keyword>
<comment type="caution">
    <text evidence="12">The sequence shown here is derived from an EMBL/GenBank/DDBJ whole genome shotgun (WGS) entry which is preliminary data.</text>
</comment>
<dbReference type="InterPro" id="IPR002575">
    <property type="entry name" value="Aminoglycoside_PTrfase"/>
</dbReference>
<evidence type="ECO:0000256" key="2">
    <source>
        <dbReference type="ARBA" id="ARBA00022679"/>
    </source>
</evidence>
<dbReference type="PIRSF" id="PIRSF000706">
    <property type="entry name" value="Kanamycin_kin"/>
    <property type="match status" value="1"/>
</dbReference>
<keyword evidence="4 7" id="KW-0418">Kinase</keyword>
<feature type="binding site" evidence="9">
    <location>
        <position position="184"/>
    </location>
    <ligand>
        <name>Mg(2+)</name>
        <dbReference type="ChEBI" id="CHEBI:18420"/>
    </ligand>
</feature>
<evidence type="ECO:0000259" key="11">
    <source>
        <dbReference type="Pfam" id="PF01636"/>
    </source>
</evidence>
<dbReference type="CDD" id="cd05150">
    <property type="entry name" value="APH"/>
    <property type="match status" value="1"/>
</dbReference>
<dbReference type="Gene3D" id="3.30.200.20">
    <property type="entry name" value="Phosphorylase Kinase, domain 1"/>
    <property type="match status" value="1"/>
</dbReference>
<keyword evidence="2 7" id="KW-0808">Transferase</keyword>
<dbReference type="Pfam" id="PF01636">
    <property type="entry name" value="APH"/>
    <property type="match status" value="2"/>
</dbReference>
<protein>
    <submittedName>
        <fullName evidence="12">Phosphotransferase</fullName>
    </submittedName>
</protein>
<feature type="domain" description="Aminoglycoside phosphotransferase" evidence="11">
    <location>
        <begin position="57"/>
        <end position="155"/>
    </location>
</feature>
<organism evidence="12 13">
    <name type="scientific">Agrococcus baldri</name>
    <dbReference type="NCBI Taxonomy" id="153730"/>
    <lineage>
        <taxon>Bacteria</taxon>
        <taxon>Bacillati</taxon>
        <taxon>Actinomycetota</taxon>
        <taxon>Actinomycetes</taxon>
        <taxon>Micrococcales</taxon>
        <taxon>Microbacteriaceae</taxon>
        <taxon>Agrococcus</taxon>
    </lineage>
</organism>
<evidence type="ECO:0000313" key="13">
    <source>
        <dbReference type="Proteomes" id="UP000321749"/>
    </source>
</evidence>
<dbReference type="GO" id="GO:0046872">
    <property type="term" value="F:metal ion binding"/>
    <property type="evidence" value="ECO:0007669"/>
    <property type="project" value="UniProtKB-KW"/>
</dbReference>
<keyword evidence="5 7" id="KW-0067">ATP-binding</keyword>
<name>A0AA87RC79_9MICO</name>
<feature type="domain" description="Aminoglycoside phosphotransferase" evidence="11">
    <location>
        <begin position="163"/>
        <end position="245"/>
    </location>
</feature>
<keyword evidence="9" id="KW-0479">Metal-binding</keyword>
<dbReference type="SUPFAM" id="SSF56112">
    <property type="entry name" value="Protein kinase-like (PK-like)"/>
    <property type="match status" value="1"/>
</dbReference>
<dbReference type="GO" id="GO:0005524">
    <property type="term" value="F:ATP binding"/>
    <property type="evidence" value="ECO:0007669"/>
    <property type="project" value="UniProtKB-KW"/>
</dbReference>
<reference evidence="12 13" key="1">
    <citation type="submission" date="2019-07" db="EMBL/GenBank/DDBJ databases">
        <title>Whole genome shotgun sequence of Agrococcus baldri NBRC 103055.</title>
        <authorList>
            <person name="Hosoyama A."/>
            <person name="Uohara A."/>
            <person name="Ohji S."/>
            <person name="Ichikawa N."/>
        </authorList>
    </citation>
    <scope>NUCLEOTIDE SEQUENCE [LARGE SCALE GENOMIC DNA]</scope>
    <source>
        <strain evidence="12 13">NBRC 103055</strain>
    </source>
</reference>
<evidence type="ECO:0000256" key="4">
    <source>
        <dbReference type="ARBA" id="ARBA00022777"/>
    </source>
</evidence>
<proteinExistence type="inferred from homology"/>
<dbReference type="Gene3D" id="3.90.1200.10">
    <property type="match status" value="1"/>
</dbReference>
<feature type="active site" description="Proton acceptor" evidence="8">
    <location>
        <position position="179"/>
    </location>
</feature>
<evidence type="ECO:0000256" key="7">
    <source>
        <dbReference type="PIRNR" id="PIRNR000706"/>
    </source>
</evidence>
<evidence type="ECO:0000256" key="5">
    <source>
        <dbReference type="ARBA" id="ARBA00022840"/>
    </source>
</evidence>
<accession>A0AA87RC79</accession>
<keyword evidence="6 7" id="KW-0046">Antibiotic resistance</keyword>
<dbReference type="Proteomes" id="UP000321749">
    <property type="component" value="Unassembled WGS sequence"/>
</dbReference>
<dbReference type="InterPro" id="IPR011009">
    <property type="entry name" value="Kinase-like_dom_sf"/>
</dbReference>
<dbReference type="InterPro" id="IPR051678">
    <property type="entry name" value="AGP_Transferase"/>
</dbReference>
<evidence type="ECO:0000256" key="1">
    <source>
        <dbReference type="ARBA" id="ARBA00006219"/>
    </source>
</evidence>
<evidence type="ECO:0000256" key="9">
    <source>
        <dbReference type="PIRSR" id="PIRSR000706-2"/>
    </source>
</evidence>
<dbReference type="GO" id="GO:0016301">
    <property type="term" value="F:kinase activity"/>
    <property type="evidence" value="ECO:0007669"/>
    <property type="project" value="UniProtKB-KW"/>
</dbReference>
<feature type="region of interest" description="Disordered" evidence="10">
    <location>
        <begin position="1"/>
        <end position="21"/>
    </location>
</feature>
<dbReference type="InterPro" id="IPR024165">
    <property type="entry name" value="Kan/Strep_kinase"/>
</dbReference>
<dbReference type="PANTHER" id="PTHR21310">
    <property type="entry name" value="AMINOGLYCOSIDE PHOSPHOTRANSFERASE-RELATED-RELATED"/>
    <property type="match status" value="1"/>
</dbReference>
<gene>
    <name evidence="12" type="ORF">ABA31_17250</name>
</gene>
<dbReference type="EMBL" id="BJUU01000009">
    <property type="protein sequence ID" value="GEK80374.1"/>
    <property type="molecule type" value="Genomic_DNA"/>
</dbReference>
<evidence type="ECO:0000256" key="3">
    <source>
        <dbReference type="ARBA" id="ARBA00022741"/>
    </source>
</evidence>
<dbReference type="AlphaFoldDB" id="A0AA87RC79"/>
<comment type="similarity">
    <text evidence="1 7">Belongs to the aminoglycoside phosphotransferase family.</text>
</comment>
<feature type="compositionally biased region" description="Pro residues" evidence="10">
    <location>
        <begin position="11"/>
        <end position="21"/>
    </location>
</feature>
<dbReference type="RefSeq" id="WP_146794573.1">
    <property type="nucleotide sequence ID" value="NZ_BJUU01000009.1"/>
</dbReference>
<sequence length="257" mass="26806">MPALPPSDLAGPPPAGTPVPRPIAALAEHHPVELVWQNVYGGITARVELLDAPVYAKWNPAGSPESLRDEAERMRWLAAAGPSRPAERPGAVPVPRVLELREDAAGELLVTSALDGASIVSAAGLRDPERAAAALGEGLRRLHALPVASCPFPAPDWTASAITGLEAGGPRELVVCHGDPCAPNALLRDGGFAGLVDLGRVGVGERWSDLAIASWSLEWNGLADAEPAFWRAYGVEPDPARVGPWRARWDAPGAAAG</sequence>